<organism evidence="5 6">
    <name type="scientific">Cryomyces minteri</name>
    <dbReference type="NCBI Taxonomy" id="331657"/>
    <lineage>
        <taxon>Eukaryota</taxon>
        <taxon>Fungi</taxon>
        <taxon>Dikarya</taxon>
        <taxon>Ascomycota</taxon>
        <taxon>Pezizomycotina</taxon>
        <taxon>Dothideomycetes</taxon>
        <taxon>Dothideomycetes incertae sedis</taxon>
        <taxon>Cryomyces</taxon>
    </lineage>
</organism>
<dbReference type="GO" id="GO:0016616">
    <property type="term" value="F:oxidoreductase activity, acting on the CH-OH group of donors, NAD or NADP as acceptor"/>
    <property type="evidence" value="ECO:0007669"/>
    <property type="project" value="UniProtKB-ARBA"/>
</dbReference>
<dbReference type="InterPro" id="IPR020471">
    <property type="entry name" value="AKR"/>
</dbReference>
<keyword evidence="6" id="KW-1185">Reference proteome</keyword>
<dbReference type="OrthoDB" id="416253at2759"/>
<dbReference type="InterPro" id="IPR036812">
    <property type="entry name" value="NAD(P)_OxRdtase_dom_sf"/>
</dbReference>
<feature type="non-terminal residue" evidence="5">
    <location>
        <position position="1"/>
    </location>
</feature>
<proteinExistence type="inferred from homology"/>
<sequence>YSPFGNQNEIYSGGQGMGKLMDDPVLVEVGKKYGKTGAQTALAWGIAHGHSVIPKSKTESRIKANLEGDFKLEPEDVKKIDGIDKKLRFNDPSGNFGWNFYADLDGKKA</sequence>
<name>A0A4U0WNZ2_9PEZI</name>
<evidence type="ECO:0000256" key="2">
    <source>
        <dbReference type="ARBA" id="ARBA00022857"/>
    </source>
</evidence>
<dbReference type="PANTHER" id="PTHR43827">
    <property type="entry name" value="2,5-DIKETO-D-GLUCONIC ACID REDUCTASE"/>
    <property type="match status" value="1"/>
</dbReference>
<keyword evidence="3" id="KW-0560">Oxidoreductase</keyword>
<accession>A0A4U0WNZ2</accession>
<evidence type="ECO:0000256" key="1">
    <source>
        <dbReference type="ARBA" id="ARBA00007905"/>
    </source>
</evidence>
<gene>
    <name evidence="5" type="ORF">B0A49_08213</name>
</gene>
<dbReference type="AlphaFoldDB" id="A0A4U0WNZ2"/>
<evidence type="ECO:0000256" key="3">
    <source>
        <dbReference type="ARBA" id="ARBA00023002"/>
    </source>
</evidence>
<protein>
    <recommendedName>
        <fullName evidence="4">NADP-dependent oxidoreductase domain-containing protein</fullName>
    </recommendedName>
</protein>
<comment type="similarity">
    <text evidence="1">Belongs to the aldo/keto reductase family.</text>
</comment>
<dbReference type="Proteomes" id="UP000308768">
    <property type="component" value="Unassembled WGS sequence"/>
</dbReference>
<dbReference type="Pfam" id="PF00248">
    <property type="entry name" value="Aldo_ket_red"/>
    <property type="match status" value="1"/>
</dbReference>
<dbReference type="PANTHER" id="PTHR43827:SF3">
    <property type="entry name" value="NADP-DEPENDENT OXIDOREDUCTASE DOMAIN-CONTAINING PROTEIN"/>
    <property type="match status" value="1"/>
</dbReference>
<evidence type="ECO:0000259" key="4">
    <source>
        <dbReference type="Pfam" id="PF00248"/>
    </source>
</evidence>
<keyword evidence="2" id="KW-0521">NADP</keyword>
<feature type="domain" description="NADP-dependent oxidoreductase" evidence="4">
    <location>
        <begin position="23"/>
        <end position="84"/>
    </location>
</feature>
<evidence type="ECO:0000313" key="6">
    <source>
        <dbReference type="Proteomes" id="UP000308768"/>
    </source>
</evidence>
<dbReference type="InterPro" id="IPR023210">
    <property type="entry name" value="NADP_OxRdtase_dom"/>
</dbReference>
<dbReference type="EMBL" id="NAJN01001273">
    <property type="protein sequence ID" value="TKA64378.1"/>
    <property type="molecule type" value="Genomic_DNA"/>
</dbReference>
<dbReference type="STRING" id="331657.A0A4U0WNZ2"/>
<comment type="caution">
    <text evidence="5">The sequence shown here is derived from an EMBL/GenBank/DDBJ whole genome shotgun (WGS) entry which is preliminary data.</text>
</comment>
<evidence type="ECO:0000313" key="5">
    <source>
        <dbReference type="EMBL" id="TKA64378.1"/>
    </source>
</evidence>
<dbReference type="SUPFAM" id="SSF51430">
    <property type="entry name" value="NAD(P)-linked oxidoreductase"/>
    <property type="match status" value="1"/>
</dbReference>
<dbReference type="Gene3D" id="3.20.20.100">
    <property type="entry name" value="NADP-dependent oxidoreductase domain"/>
    <property type="match status" value="1"/>
</dbReference>
<reference evidence="5 6" key="1">
    <citation type="submission" date="2017-03" db="EMBL/GenBank/DDBJ databases">
        <title>Genomes of endolithic fungi from Antarctica.</title>
        <authorList>
            <person name="Coleine C."/>
            <person name="Masonjones S."/>
            <person name="Stajich J.E."/>
        </authorList>
    </citation>
    <scope>NUCLEOTIDE SEQUENCE [LARGE SCALE GENOMIC DNA]</scope>
    <source>
        <strain evidence="5 6">CCFEE 5187</strain>
    </source>
</reference>